<evidence type="ECO:0000256" key="2">
    <source>
        <dbReference type="ARBA" id="ARBA00022679"/>
    </source>
</evidence>
<dbReference type="Pfam" id="PF00069">
    <property type="entry name" value="Pkinase"/>
    <property type="match status" value="1"/>
</dbReference>
<evidence type="ECO:0000256" key="8">
    <source>
        <dbReference type="PIRSR" id="PIRSR630616-3"/>
    </source>
</evidence>
<feature type="binding site" evidence="7 9">
    <location>
        <position position="58"/>
    </location>
    <ligand>
        <name>ATP</name>
        <dbReference type="ChEBI" id="CHEBI:30616"/>
    </ligand>
</feature>
<keyword evidence="2" id="KW-0808">Transferase</keyword>
<dbReference type="PROSITE" id="PS00107">
    <property type="entry name" value="PROTEIN_KINASE_ATP"/>
    <property type="match status" value="1"/>
</dbReference>
<dbReference type="InterPro" id="IPR030616">
    <property type="entry name" value="Aur-like"/>
</dbReference>
<dbReference type="PANTHER" id="PTHR24350">
    <property type="entry name" value="SERINE/THREONINE-PROTEIN KINASE IAL-RELATED"/>
    <property type="match status" value="1"/>
</dbReference>
<evidence type="ECO:0000256" key="10">
    <source>
        <dbReference type="SAM" id="MobiDB-lite"/>
    </source>
</evidence>
<dbReference type="AlphaFoldDB" id="A0A7S1Q741"/>
<evidence type="ECO:0000313" key="12">
    <source>
        <dbReference type="EMBL" id="CAD9120535.1"/>
    </source>
</evidence>
<feature type="binding site" evidence="7">
    <location>
        <position position="173"/>
    </location>
    <ligand>
        <name>ATP</name>
        <dbReference type="ChEBI" id="CHEBI:30616"/>
    </ligand>
</feature>
<feature type="active site" description="Proton acceptor" evidence="6">
    <location>
        <position position="151"/>
    </location>
</feature>
<dbReference type="InterPro" id="IPR011009">
    <property type="entry name" value="Kinase-like_dom_sf"/>
</dbReference>
<name>A0A7S1Q741_NEODS</name>
<gene>
    <name evidence="12" type="ORF">NDES1114_LOCUS17103</name>
</gene>
<proteinExistence type="predicted"/>
<evidence type="ECO:0000256" key="3">
    <source>
        <dbReference type="ARBA" id="ARBA00022741"/>
    </source>
</evidence>
<evidence type="ECO:0000256" key="1">
    <source>
        <dbReference type="ARBA" id="ARBA00022527"/>
    </source>
</evidence>
<reference evidence="12" key="1">
    <citation type="submission" date="2021-01" db="EMBL/GenBank/DDBJ databases">
        <authorList>
            <person name="Corre E."/>
            <person name="Pelletier E."/>
            <person name="Niang G."/>
            <person name="Scheremetjew M."/>
            <person name="Finn R."/>
            <person name="Kale V."/>
            <person name="Holt S."/>
            <person name="Cochrane G."/>
            <person name="Meng A."/>
            <person name="Brown T."/>
            <person name="Cohen L."/>
        </authorList>
    </citation>
    <scope>NUCLEOTIDE SEQUENCE</scope>
    <source>
        <strain evidence="12">CCAP 1951/1</strain>
    </source>
</reference>
<feature type="cross-link" description="Glycyl lysine isopeptide (Lys-Gly) (interchain with G-Cter in SUMO2)" evidence="8">
    <location>
        <position position="153"/>
    </location>
</feature>
<keyword evidence="5 7" id="KW-0067">ATP-binding</keyword>
<feature type="domain" description="Protein kinase" evidence="11">
    <location>
        <begin position="29"/>
        <end position="287"/>
    </location>
</feature>
<dbReference type="GO" id="GO:0005524">
    <property type="term" value="F:ATP binding"/>
    <property type="evidence" value="ECO:0007669"/>
    <property type="project" value="UniProtKB-UniRule"/>
</dbReference>
<dbReference type="FunFam" id="3.30.200.20:FF:000315">
    <property type="entry name" value="Calcium-dependent protein kinase 3"/>
    <property type="match status" value="1"/>
</dbReference>
<feature type="compositionally biased region" description="Low complexity" evidence="10">
    <location>
        <begin position="501"/>
        <end position="511"/>
    </location>
</feature>
<dbReference type="EMBL" id="HBGF01025873">
    <property type="protein sequence ID" value="CAD9120535.1"/>
    <property type="molecule type" value="Transcribed_RNA"/>
</dbReference>
<dbReference type="GO" id="GO:0004674">
    <property type="term" value="F:protein serine/threonine kinase activity"/>
    <property type="evidence" value="ECO:0007669"/>
    <property type="project" value="UniProtKB-KW"/>
</dbReference>
<dbReference type="SMART" id="SM00220">
    <property type="entry name" value="S_TKc"/>
    <property type="match status" value="1"/>
</dbReference>
<dbReference type="CDD" id="cd05117">
    <property type="entry name" value="STKc_CAMK"/>
    <property type="match status" value="1"/>
</dbReference>
<keyword evidence="4" id="KW-0418">Kinase</keyword>
<evidence type="ECO:0000256" key="7">
    <source>
        <dbReference type="PIRSR" id="PIRSR630616-2"/>
    </source>
</evidence>
<evidence type="ECO:0000256" key="9">
    <source>
        <dbReference type="PROSITE-ProRule" id="PRU10141"/>
    </source>
</evidence>
<feature type="region of interest" description="Disordered" evidence="10">
    <location>
        <begin position="1"/>
        <end position="22"/>
    </location>
</feature>
<dbReference type="InterPro" id="IPR017441">
    <property type="entry name" value="Protein_kinase_ATP_BS"/>
</dbReference>
<keyword evidence="3 7" id="KW-0547">Nucleotide-binding</keyword>
<dbReference type="PROSITE" id="PS00108">
    <property type="entry name" value="PROTEIN_KINASE_ST"/>
    <property type="match status" value="1"/>
</dbReference>
<dbReference type="InterPro" id="IPR032675">
    <property type="entry name" value="LRR_dom_sf"/>
</dbReference>
<evidence type="ECO:0000256" key="6">
    <source>
        <dbReference type="PIRSR" id="PIRSR630616-1"/>
    </source>
</evidence>
<feature type="compositionally biased region" description="Low complexity" evidence="10">
    <location>
        <begin position="545"/>
        <end position="554"/>
    </location>
</feature>
<feature type="region of interest" description="Disordered" evidence="10">
    <location>
        <begin position="298"/>
        <end position="318"/>
    </location>
</feature>
<dbReference type="SUPFAM" id="SSF56112">
    <property type="entry name" value="Protein kinase-like (PK-like)"/>
    <property type="match status" value="1"/>
</dbReference>
<dbReference type="InterPro" id="IPR008271">
    <property type="entry name" value="Ser/Thr_kinase_AS"/>
</dbReference>
<dbReference type="SUPFAM" id="SSF52047">
    <property type="entry name" value="RNI-like"/>
    <property type="match status" value="1"/>
</dbReference>
<dbReference type="Gene3D" id="3.80.10.10">
    <property type="entry name" value="Ribonuclease Inhibitor"/>
    <property type="match status" value="1"/>
</dbReference>
<sequence>MNFAAFNRDLGQTGPTGPRRSAAELRDTYSVKEELGKGAYGTVVKAMHKKRQLYFAIKHIDKKAAGAKGLREVMSEVETMQLLSHPHIVHLEEVYQDEANLWIVMEFVRGGELHAQLKQRGRFPEAQVRRMAFQLLLALDYLHEKGIVHRDLKPANCLITETGDGSVDLKLADFGFAVMVGDNKCLTSFCGTMAYMAPEAVMDRNYGRPVDLWALGVMVYLLLSGEYPFMTANPDDLPALICSGEFQFSGAVWPSISVGAKDFIRKLLVVDDAERLSAHDGLRHYWIKTATLNGSGVDESESAVREPTPMDSPNSTHQLLKAKAEQRRRRLRTIFRVRALTVLAAHRLVYLARVLALSREGLDLPVLRSFSFLVSRRYTTRSPHLLSGRGVCVNNAKAVQQLVSMLEGSATVETFDLAHNGIESLELVQAVAKACSAHPSLTALHLEGNPIPALAARTLQRLARSAPKLRVINVTNTGVVGEQAAQIAQALKEAEKRRAESASATASASGAPAGGSSGSTRPNRSLLTSPGMGAPRPSPTYLAPSSGTSSANARNRSRSGRR</sequence>
<dbReference type="FunFam" id="1.10.510.10:FF:000673">
    <property type="entry name" value="CAMK family protein kinase"/>
    <property type="match status" value="1"/>
</dbReference>
<dbReference type="Gene3D" id="1.10.510.10">
    <property type="entry name" value="Transferase(Phosphotransferase) domain 1"/>
    <property type="match status" value="1"/>
</dbReference>
<evidence type="ECO:0000256" key="4">
    <source>
        <dbReference type="ARBA" id="ARBA00022777"/>
    </source>
</evidence>
<dbReference type="PROSITE" id="PS50011">
    <property type="entry name" value="PROTEIN_KINASE_DOM"/>
    <property type="match status" value="1"/>
</dbReference>
<protein>
    <recommendedName>
        <fullName evidence="11">Protein kinase domain-containing protein</fullName>
    </recommendedName>
</protein>
<keyword evidence="1" id="KW-0723">Serine/threonine-protein kinase</keyword>
<feature type="region of interest" description="Disordered" evidence="10">
    <location>
        <begin position="498"/>
        <end position="562"/>
    </location>
</feature>
<evidence type="ECO:0000256" key="5">
    <source>
        <dbReference type="ARBA" id="ARBA00022840"/>
    </source>
</evidence>
<evidence type="ECO:0000259" key="11">
    <source>
        <dbReference type="PROSITE" id="PS50011"/>
    </source>
</evidence>
<dbReference type="InterPro" id="IPR000719">
    <property type="entry name" value="Prot_kinase_dom"/>
</dbReference>
<organism evidence="12">
    <name type="scientific">Neobodo designis</name>
    <name type="common">Flagellated protozoan</name>
    <name type="synonym">Bodo designis</name>
    <dbReference type="NCBI Taxonomy" id="312471"/>
    <lineage>
        <taxon>Eukaryota</taxon>
        <taxon>Discoba</taxon>
        <taxon>Euglenozoa</taxon>
        <taxon>Kinetoplastea</taxon>
        <taxon>Metakinetoplastina</taxon>
        <taxon>Neobodonida</taxon>
        <taxon>Neobodo</taxon>
    </lineage>
</organism>
<accession>A0A7S1Q741</accession>